<dbReference type="RefSeq" id="WP_311535807.1">
    <property type="nucleotide sequence ID" value="NZ_JAVRHQ010000022.1"/>
</dbReference>
<evidence type="ECO:0000313" key="2">
    <source>
        <dbReference type="EMBL" id="MDT0644189.1"/>
    </source>
</evidence>
<sequence length="112" mass="12870">MEISNDVYVLGLLKDGMAYTEIIRNSSKEHWEKLLKYQLVRTDASGKVYLTEKGKVARVIGLKKFLRAEELETEMKHFDLNKISLHNKLLAITAIGLLLLLIYLLWSHGTIL</sequence>
<evidence type="ECO:0000256" key="1">
    <source>
        <dbReference type="SAM" id="Phobius"/>
    </source>
</evidence>
<name>A0ABU3CCY0_9FLAO</name>
<keyword evidence="3" id="KW-1185">Reference proteome</keyword>
<proteinExistence type="predicted"/>
<evidence type="ECO:0000313" key="3">
    <source>
        <dbReference type="Proteomes" id="UP001262889"/>
    </source>
</evidence>
<feature type="transmembrane region" description="Helical" evidence="1">
    <location>
        <begin position="89"/>
        <end position="106"/>
    </location>
</feature>
<dbReference type="EMBL" id="JAVRHQ010000022">
    <property type="protein sequence ID" value="MDT0644189.1"/>
    <property type="molecule type" value="Genomic_DNA"/>
</dbReference>
<protein>
    <submittedName>
        <fullName evidence="2">Uncharacterized protein</fullName>
    </submittedName>
</protein>
<keyword evidence="1" id="KW-0812">Transmembrane</keyword>
<reference evidence="2 3" key="1">
    <citation type="submission" date="2023-09" db="EMBL/GenBank/DDBJ databases">
        <authorList>
            <person name="Rey-Velasco X."/>
        </authorList>
    </citation>
    <scope>NUCLEOTIDE SEQUENCE [LARGE SCALE GENOMIC DNA]</scope>
    <source>
        <strain evidence="2 3">F363</strain>
    </source>
</reference>
<keyword evidence="1" id="KW-0472">Membrane</keyword>
<gene>
    <name evidence="2" type="ORF">RM553_15235</name>
</gene>
<organism evidence="2 3">
    <name type="scientific">Autumnicola tepida</name>
    <dbReference type="NCBI Taxonomy" id="3075595"/>
    <lineage>
        <taxon>Bacteria</taxon>
        <taxon>Pseudomonadati</taxon>
        <taxon>Bacteroidota</taxon>
        <taxon>Flavobacteriia</taxon>
        <taxon>Flavobacteriales</taxon>
        <taxon>Flavobacteriaceae</taxon>
        <taxon>Autumnicola</taxon>
    </lineage>
</organism>
<dbReference type="Proteomes" id="UP001262889">
    <property type="component" value="Unassembled WGS sequence"/>
</dbReference>
<accession>A0ABU3CCY0</accession>
<comment type="caution">
    <text evidence="2">The sequence shown here is derived from an EMBL/GenBank/DDBJ whole genome shotgun (WGS) entry which is preliminary data.</text>
</comment>
<keyword evidence="1" id="KW-1133">Transmembrane helix</keyword>